<keyword evidence="3" id="KW-0812">Transmembrane</keyword>
<feature type="transmembrane region" description="Helical" evidence="3">
    <location>
        <begin position="66"/>
        <end position="84"/>
    </location>
</feature>
<evidence type="ECO:0000259" key="4">
    <source>
        <dbReference type="PROSITE" id="PS50887"/>
    </source>
</evidence>
<dbReference type="EC" id="2.7.7.65" evidence="1"/>
<dbReference type="InterPro" id="IPR050469">
    <property type="entry name" value="Diguanylate_Cyclase"/>
</dbReference>
<protein>
    <recommendedName>
        <fullName evidence="1">diguanylate cyclase</fullName>
        <ecNumber evidence="1">2.7.7.65</ecNumber>
    </recommendedName>
</protein>
<reference evidence="6" key="1">
    <citation type="journal article" date="2019" name="Int. J. Syst. Evol. Microbiol.">
        <title>The Global Catalogue of Microorganisms (GCM) 10K type strain sequencing project: providing services to taxonomists for standard genome sequencing and annotation.</title>
        <authorList>
            <consortium name="The Broad Institute Genomics Platform"/>
            <consortium name="The Broad Institute Genome Sequencing Center for Infectious Disease"/>
            <person name="Wu L."/>
            <person name="Ma J."/>
        </authorList>
    </citation>
    <scope>NUCLEOTIDE SEQUENCE [LARGE SCALE GENOMIC DNA]</scope>
    <source>
        <strain evidence="6">JCM 17728</strain>
    </source>
</reference>
<dbReference type="Gene3D" id="3.30.70.270">
    <property type="match status" value="1"/>
</dbReference>
<keyword evidence="6" id="KW-1185">Reference proteome</keyword>
<gene>
    <name evidence="5" type="ORF">GCM10023151_01280</name>
</gene>
<dbReference type="CDD" id="cd01949">
    <property type="entry name" value="GGDEF"/>
    <property type="match status" value="1"/>
</dbReference>
<organism evidence="5 6">
    <name type="scientific">Kangiella marina</name>
    <dbReference type="NCBI Taxonomy" id="1079178"/>
    <lineage>
        <taxon>Bacteria</taxon>
        <taxon>Pseudomonadati</taxon>
        <taxon>Pseudomonadota</taxon>
        <taxon>Gammaproteobacteria</taxon>
        <taxon>Kangiellales</taxon>
        <taxon>Kangiellaceae</taxon>
        <taxon>Kangiella</taxon>
    </lineage>
</organism>
<dbReference type="NCBIfam" id="TIGR00254">
    <property type="entry name" value="GGDEF"/>
    <property type="match status" value="1"/>
</dbReference>
<dbReference type="InterPro" id="IPR000160">
    <property type="entry name" value="GGDEF_dom"/>
</dbReference>
<dbReference type="SUPFAM" id="SSF55073">
    <property type="entry name" value="Nucleotide cyclase"/>
    <property type="match status" value="1"/>
</dbReference>
<feature type="transmembrane region" description="Helical" evidence="3">
    <location>
        <begin position="96"/>
        <end position="117"/>
    </location>
</feature>
<comment type="caution">
    <text evidence="5">The sequence shown here is derived from an EMBL/GenBank/DDBJ whole genome shotgun (WGS) entry which is preliminary data.</text>
</comment>
<keyword evidence="3" id="KW-1133">Transmembrane helix</keyword>
<feature type="transmembrane region" description="Helical" evidence="3">
    <location>
        <begin position="37"/>
        <end position="54"/>
    </location>
</feature>
<dbReference type="EMBL" id="BAABFV010000001">
    <property type="protein sequence ID" value="GAA4354838.1"/>
    <property type="molecule type" value="Genomic_DNA"/>
</dbReference>
<dbReference type="PROSITE" id="PS50887">
    <property type="entry name" value="GGDEF"/>
    <property type="match status" value="1"/>
</dbReference>
<dbReference type="InterPro" id="IPR043128">
    <property type="entry name" value="Rev_trsase/Diguanyl_cyclase"/>
</dbReference>
<evidence type="ECO:0000256" key="2">
    <source>
        <dbReference type="ARBA" id="ARBA00034247"/>
    </source>
</evidence>
<evidence type="ECO:0000313" key="5">
    <source>
        <dbReference type="EMBL" id="GAA4354838.1"/>
    </source>
</evidence>
<dbReference type="SMART" id="SM00267">
    <property type="entry name" value="GGDEF"/>
    <property type="match status" value="1"/>
</dbReference>
<dbReference type="Pfam" id="PF00990">
    <property type="entry name" value="GGDEF"/>
    <property type="match status" value="1"/>
</dbReference>
<accession>A0ABP8IB06</accession>
<proteinExistence type="predicted"/>
<evidence type="ECO:0000313" key="6">
    <source>
        <dbReference type="Proteomes" id="UP001501011"/>
    </source>
</evidence>
<dbReference type="InterPro" id="IPR029787">
    <property type="entry name" value="Nucleotide_cyclase"/>
</dbReference>
<feature type="transmembrane region" description="Helical" evidence="3">
    <location>
        <begin position="129"/>
        <end position="162"/>
    </location>
</feature>
<name>A0ABP8IB06_9GAMM</name>
<evidence type="ECO:0000256" key="1">
    <source>
        <dbReference type="ARBA" id="ARBA00012528"/>
    </source>
</evidence>
<comment type="catalytic activity">
    <reaction evidence="2">
        <text>2 GTP = 3',3'-c-di-GMP + 2 diphosphate</text>
        <dbReference type="Rhea" id="RHEA:24898"/>
        <dbReference type="ChEBI" id="CHEBI:33019"/>
        <dbReference type="ChEBI" id="CHEBI:37565"/>
        <dbReference type="ChEBI" id="CHEBI:58805"/>
        <dbReference type="EC" id="2.7.7.65"/>
    </reaction>
</comment>
<dbReference type="PANTHER" id="PTHR45138">
    <property type="entry name" value="REGULATORY COMPONENTS OF SENSORY TRANSDUCTION SYSTEM"/>
    <property type="match status" value="1"/>
</dbReference>
<feature type="transmembrane region" description="Helical" evidence="3">
    <location>
        <begin position="168"/>
        <end position="196"/>
    </location>
</feature>
<dbReference type="Proteomes" id="UP001501011">
    <property type="component" value="Unassembled WGS sequence"/>
</dbReference>
<dbReference type="PANTHER" id="PTHR45138:SF9">
    <property type="entry name" value="DIGUANYLATE CYCLASE DGCM-RELATED"/>
    <property type="match status" value="1"/>
</dbReference>
<feature type="domain" description="GGDEF" evidence="4">
    <location>
        <begin position="240"/>
        <end position="376"/>
    </location>
</feature>
<keyword evidence="3" id="KW-0472">Membrane</keyword>
<evidence type="ECO:0000256" key="3">
    <source>
        <dbReference type="SAM" id="Phobius"/>
    </source>
</evidence>
<sequence>MFDFYDFMAGSRVEVHYIQNETKRQYLIRQSLQLKKWALLGGLIYYILSTIADFRFPPAVYQQTIPARLFLVLVPLMFITWTYWRKDKFDYTFNLGLLLYLGIASGLVHGFVYYTVIMSGGFFPKVGMAMLLLYSCLLLGLPILFGAICAVVLIVTAAVVYYLTSMPVINIALLTAFYTLFSVCCLIANKVCYFILKENYQLVQKIYHISIYDELTQVFNRRYFVENLHRIYHQAKREQSMLSIVTIDLDNFKLLNDTYGHVAGDDALVKISTIIKKYCKRPLDFVARTGGDEFAVLLYGSNQSHIEGICKSILSDIKSLSIQSSDDGKIISASIGVASTDFKGSVYDIEELIHNSDVAAYQSKKNGKNRFTVFNSES</sequence>